<dbReference type="Proteomes" id="UP001059844">
    <property type="component" value="Chromosome"/>
</dbReference>
<evidence type="ECO:0000256" key="2">
    <source>
        <dbReference type="ARBA" id="ARBA00022670"/>
    </source>
</evidence>
<feature type="domain" description="PKD" evidence="9">
    <location>
        <begin position="814"/>
        <end position="849"/>
    </location>
</feature>
<dbReference type="SUPFAM" id="SSF82171">
    <property type="entry name" value="DPP6 N-terminal domain-like"/>
    <property type="match status" value="1"/>
</dbReference>
<organism evidence="10 11">
    <name type="scientific">Flavobacterium cerinum</name>
    <dbReference type="NCBI Taxonomy" id="2502784"/>
    <lineage>
        <taxon>Bacteria</taxon>
        <taxon>Pseudomonadati</taxon>
        <taxon>Bacteroidota</taxon>
        <taxon>Flavobacteriia</taxon>
        <taxon>Flavobacteriales</taxon>
        <taxon>Flavobacteriaceae</taxon>
        <taxon>Flavobacterium</taxon>
    </lineage>
</organism>
<dbReference type="Gene3D" id="2.60.40.10">
    <property type="entry name" value="Immunoglobulins"/>
    <property type="match status" value="2"/>
</dbReference>
<gene>
    <name evidence="10" type="ORF">NOX80_01715</name>
</gene>
<evidence type="ECO:0000256" key="3">
    <source>
        <dbReference type="ARBA" id="ARBA00022723"/>
    </source>
</evidence>
<dbReference type="InterPro" id="IPR008754">
    <property type="entry name" value="Peptidase_M43"/>
</dbReference>
<keyword evidence="2" id="KW-0645">Protease</keyword>
<proteinExistence type="inferred from homology"/>
<dbReference type="InterPro" id="IPR035986">
    <property type="entry name" value="PKD_dom_sf"/>
</dbReference>
<keyword evidence="4" id="KW-0732">Signal</keyword>
<dbReference type="RefSeq" id="WP_256551614.1">
    <property type="nucleotide sequence ID" value="NZ_CP101751.1"/>
</dbReference>
<dbReference type="EMBL" id="CP101751">
    <property type="protein sequence ID" value="UUC45932.1"/>
    <property type="molecule type" value="Genomic_DNA"/>
</dbReference>
<dbReference type="Gene3D" id="3.40.390.10">
    <property type="entry name" value="Collagenase (Catalytic Domain)"/>
    <property type="match status" value="1"/>
</dbReference>
<dbReference type="InterPro" id="IPR024079">
    <property type="entry name" value="MetalloPept_cat_dom_sf"/>
</dbReference>
<evidence type="ECO:0000256" key="7">
    <source>
        <dbReference type="ARBA" id="ARBA00023049"/>
    </source>
</evidence>
<reference evidence="10" key="1">
    <citation type="submission" date="2022-07" db="EMBL/GenBank/DDBJ databases">
        <title>Isolation, identification, and degradation of a PFOSA degrading strain from sewage treatment plant.</title>
        <authorList>
            <person name="Zhang L."/>
            <person name="Huo Y."/>
        </authorList>
    </citation>
    <scope>NUCLEOTIDE SEQUENCE</scope>
    <source>
        <strain evidence="10">C1</strain>
    </source>
</reference>
<keyword evidence="8" id="KW-1015">Disulfide bond</keyword>
<dbReference type="NCBIfam" id="NF045639">
    <property type="entry name" value="GCX_COOH"/>
    <property type="match status" value="1"/>
</dbReference>
<evidence type="ECO:0000256" key="1">
    <source>
        <dbReference type="ARBA" id="ARBA00008721"/>
    </source>
</evidence>
<dbReference type="Pfam" id="PF18962">
    <property type="entry name" value="Por_Secre_tail"/>
    <property type="match status" value="1"/>
</dbReference>
<evidence type="ECO:0000256" key="6">
    <source>
        <dbReference type="ARBA" id="ARBA00022833"/>
    </source>
</evidence>
<dbReference type="InterPro" id="IPR000601">
    <property type="entry name" value="PKD_dom"/>
</dbReference>
<dbReference type="InterPro" id="IPR013783">
    <property type="entry name" value="Ig-like_fold"/>
</dbReference>
<keyword evidence="7" id="KW-0482">Metalloprotease</keyword>
<keyword evidence="6" id="KW-0862">Zinc</keyword>
<evidence type="ECO:0000313" key="11">
    <source>
        <dbReference type="Proteomes" id="UP001059844"/>
    </source>
</evidence>
<dbReference type="InterPro" id="IPR026444">
    <property type="entry name" value="Secre_tail"/>
</dbReference>
<protein>
    <submittedName>
        <fullName evidence="10">PKD domain-containing protein</fullName>
    </submittedName>
</protein>
<dbReference type="Pfam" id="PF18911">
    <property type="entry name" value="PKD_4"/>
    <property type="match status" value="2"/>
</dbReference>
<dbReference type="NCBIfam" id="TIGR04183">
    <property type="entry name" value="Por_Secre_tail"/>
    <property type="match status" value="1"/>
</dbReference>
<evidence type="ECO:0000256" key="4">
    <source>
        <dbReference type="ARBA" id="ARBA00022729"/>
    </source>
</evidence>
<evidence type="ECO:0000256" key="8">
    <source>
        <dbReference type="ARBA" id="ARBA00023157"/>
    </source>
</evidence>
<dbReference type="InterPro" id="IPR055015">
    <property type="entry name" value="GCX_COOH"/>
</dbReference>
<dbReference type="PROSITE" id="PS50093">
    <property type="entry name" value="PKD"/>
    <property type="match status" value="2"/>
</dbReference>
<keyword evidence="5" id="KW-0378">Hydrolase</keyword>
<dbReference type="Pfam" id="PF05572">
    <property type="entry name" value="Peptidase_M43"/>
    <property type="match status" value="1"/>
</dbReference>
<feature type="domain" description="PKD" evidence="9">
    <location>
        <begin position="347"/>
        <end position="422"/>
    </location>
</feature>
<keyword evidence="11" id="KW-1185">Reference proteome</keyword>
<dbReference type="InterPro" id="IPR022409">
    <property type="entry name" value="PKD/Chitinase_dom"/>
</dbReference>
<dbReference type="SMART" id="SM00089">
    <property type="entry name" value="PKD"/>
    <property type="match status" value="2"/>
</dbReference>
<comment type="similarity">
    <text evidence="1">Belongs to the peptidase M43B family.</text>
</comment>
<dbReference type="PANTHER" id="PTHR47466">
    <property type="match status" value="1"/>
</dbReference>
<name>A0ABY5IWQ1_9FLAO</name>
<sequence>MKKQYLTILIVLLIAIKGFAQSEPCLTDELMRNAIKENPSLQNYLDEMDRTINQTSNSSSKLASTSMITIPVVVYIIHGGVNNPENIPDCQVKSQIDALNSYYNPYGLNFCLATKAGNNPIPSAGGVQNTPGIIHLQKPTLTDHDTQTEIEALVNTSSSLIFPNKYLRIWVVRSINDPNQSGTVLGYSMHPGTSVIFDGVVIRSDVFGSINHCAGCSSNCTNLRPLKNQGKTLVHEIGHYLGLYHTFHNGCEGMDPNTCNTKGDKVCDTPPTKNPNFSCSPMDSCNETNNLPDDIHNYMDYGDNTCQNHFTPGQIQRMSATLTNYRSELFSSANLIYTGICNYQNLLVADFTVNTYSPCVGSPITFTPIATGTGITYLWDFGDPASGTNNTSTLQNPSHVFSAVANSPYTVKLTVTRGTESTFFITQIYPTVCTPINNSESTWYFSHHNDLNFSSGTPVNNSILPITVAFNEACAIQNNTSGNVLFYTNGQDIWNSTHTKINTGNNLKGNLSSKRGAIITPNPSNSSQYYIFTTDSESNSNGFRYTIVNVNGSTVTLSPTVNQPVPVPADYLVGGISAAIGGEGVTAIQNCNGYWIITVLKKNSGYYLCVFSLSSSGLSFTSEFAYPTSTISFQAYIEVAPNGNKLVCSGIETNGYIFDFDKFSGTINNPKPLDTTNGFGAAFSPDSNLLYVNNGSRIFQYNVGAANIANARSSIAFIMNQIGDFQMGPDNKIYISLSNINKLGVIHSPNIPVSESTPNACLFTTNGPIVSNNLSYGLPNMINAKLASTYNNTISHSANGCLTYKFNANVCASTFSWNFGDSASGANNTSTLANPSHTFSSAGTYTVTLISGGSTITKTITVGMATATILGSTSACSTNSNATNNFVILEDGQRAQWSITSGAGAINGLNNQSNVLINWTSLPGTISVTVTDINGCSSTATKTITANCNPTTTCDSDLVLNITETANTTHQVSNSITLNNSYTVNNGVTVNLKAGNTIVFKPNSVIKSGAIMLAKIENCPEQKTEIEELKMAPEVSFGEIRLYPNPTTSLLTIETSGAPMTEITISSFEGKSIFIYKLKESTPLYQIDIADLQNGIYFLTIKSSTGELVTKKIIKQ</sequence>
<accession>A0ABY5IWQ1</accession>
<dbReference type="SUPFAM" id="SSF55486">
    <property type="entry name" value="Metalloproteases ('zincins'), catalytic domain"/>
    <property type="match status" value="1"/>
</dbReference>
<evidence type="ECO:0000313" key="10">
    <source>
        <dbReference type="EMBL" id="UUC45932.1"/>
    </source>
</evidence>
<keyword evidence="3" id="KW-0479">Metal-binding</keyword>
<dbReference type="CDD" id="cd00146">
    <property type="entry name" value="PKD"/>
    <property type="match status" value="2"/>
</dbReference>
<dbReference type="SUPFAM" id="SSF49299">
    <property type="entry name" value="PKD domain"/>
    <property type="match status" value="2"/>
</dbReference>
<dbReference type="PANTHER" id="PTHR47466:SF1">
    <property type="entry name" value="METALLOPROTEASE MEP1 (AFU_ORTHOLOGUE AFUA_1G07730)-RELATED"/>
    <property type="match status" value="1"/>
</dbReference>
<evidence type="ECO:0000256" key="5">
    <source>
        <dbReference type="ARBA" id="ARBA00022801"/>
    </source>
</evidence>
<evidence type="ECO:0000259" key="9">
    <source>
        <dbReference type="PROSITE" id="PS50093"/>
    </source>
</evidence>